<sequence>MKLNLMKFLPSLAAVTVLAACSSNTSMVQEQSVVEQAQQTATQQANRVAEVGGGKSAVSVEKVTDRTKSVAYRCLNNQQVTASYAFSGDDVRAVNLVLGSGKKATTLPTLMRDSANRDFISFSSDKHVWSVENGFTFDNATTKVGGILTEKGSEVDVILAKLCDINKSATARLNK</sequence>
<name>A0A4P7CIN0_9PAST</name>
<feature type="chain" id="PRO_5020483152" description="Lipoprotein" evidence="1">
    <location>
        <begin position="20"/>
        <end position="175"/>
    </location>
</feature>
<keyword evidence="3" id="KW-1185">Reference proteome</keyword>
<dbReference type="PROSITE" id="PS51257">
    <property type="entry name" value="PROKAR_LIPOPROTEIN"/>
    <property type="match status" value="1"/>
</dbReference>
<evidence type="ECO:0008006" key="4">
    <source>
        <dbReference type="Google" id="ProtNLM"/>
    </source>
</evidence>
<organism evidence="2 3">
    <name type="scientific">Actinobacillus indolicus</name>
    <dbReference type="NCBI Taxonomy" id="51049"/>
    <lineage>
        <taxon>Bacteria</taxon>
        <taxon>Pseudomonadati</taxon>
        <taxon>Pseudomonadota</taxon>
        <taxon>Gammaproteobacteria</taxon>
        <taxon>Pasteurellales</taxon>
        <taxon>Pasteurellaceae</taxon>
        <taxon>Actinobacillus</taxon>
    </lineage>
</organism>
<reference evidence="2 3" key="1">
    <citation type="submission" date="2019-03" db="EMBL/GenBank/DDBJ databases">
        <authorList>
            <person name="Che Y."/>
            <person name="Zhou L."/>
        </authorList>
    </citation>
    <scope>NUCLEOTIDE SEQUENCE [LARGE SCALE GENOMIC DNA]</scope>
    <source>
        <strain evidence="2 3">AIFJ1607</strain>
    </source>
</reference>
<dbReference type="EMBL" id="CP038145">
    <property type="protein sequence ID" value="QBQ63071.1"/>
    <property type="molecule type" value="Genomic_DNA"/>
</dbReference>
<keyword evidence="1" id="KW-0732">Signal</keyword>
<proteinExistence type="predicted"/>
<evidence type="ECO:0000313" key="3">
    <source>
        <dbReference type="Proteomes" id="UP000294444"/>
    </source>
</evidence>
<dbReference type="KEGG" id="aio:EXH44_01905"/>
<feature type="signal peptide" evidence="1">
    <location>
        <begin position="1"/>
        <end position="19"/>
    </location>
</feature>
<evidence type="ECO:0000256" key="1">
    <source>
        <dbReference type="SAM" id="SignalP"/>
    </source>
</evidence>
<protein>
    <recommendedName>
        <fullName evidence="4">Lipoprotein</fullName>
    </recommendedName>
</protein>
<dbReference type="AlphaFoldDB" id="A0A4P7CIN0"/>
<dbReference type="RefSeq" id="WP_162856028.1">
    <property type="nucleotide sequence ID" value="NZ_CP038145.1"/>
</dbReference>
<evidence type="ECO:0000313" key="2">
    <source>
        <dbReference type="EMBL" id="QBQ63071.1"/>
    </source>
</evidence>
<dbReference type="Proteomes" id="UP000294444">
    <property type="component" value="Chromosome"/>
</dbReference>
<accession>A0A4P7CIN0</accession>
<gene>
    <name evidence="2" type="ORF">EXH44_01905</name>
</gene>